<keyword evidence="2" id="KW-0472">Membrane</keyword>
<dbReference type="InterPro" id="IPR043502">
    <property type="entry name" value="DNA/RNA_pol_sf"/>
</dbReference>
<evidence type="ECO:0000313" key="5">
    <source>
        <dbReference type="RefSeq" id="XP_065671811.1"/>
    </source>
</evidence>
<feature type="region of interest" description="Disordered" evidence="1">
    <location>
        <begin position="604"/>
        <end position="633"/>
    </location>
</feature>
<keyword evidence="2" id="KW-0812">Transmembrane</keyword>
<dbReference type="RefSeq" id="XP_065671811.1">
    <property type="nucleotide sequence ID" value="XM_065815739.1"/>
</dbReference>
<dbReference type="Proteomes" id="UP001652625">
    <property type="component" value="Chromosome 13"/>
</dbReference>
<keyword evidence="2" id="KW-1133">Transmembrane helix</keyword>
<organism evidence="4 5">
    <name type="scientific">Hydra vulgaris</name>
    <name type="common">Hydra</name>
    <name type="synonym">Hydra attenuata</name>
    <dbReference type="NCBI Taxonomy" id="6087"/>
    <lineage>
        <taxon>Eukaryota</taxon>
        <taxon>Metazoa</taxon>
        <taxon>Cnidaria</taxon>
        <taxon>Hydrozoa</taxon>
        <taxon>Hydroidolina</taxon>
        <taxon>Anthoathecata</taxon>
        <taxon>Aplanulata</taxon>
        <taxon>Hydridae</taxon>
        <taxon>Hydra</taxon>
    </lineage>
</organism>
<proteinExistence type="predicted"/>
<dbReference type="GeneID" id="136089683"/>
<feature type="compositionally biased region" description="Polar residues" evidence="1">
    <location>
        <begin position="606"/>
        <end position="629"/>
    </location>
</feature>
<evidence type="ECO:0000256" key="2">
    <source>
        <dbReference type="SAM" id="Phobius"/>
    </source>
</evidence>
<accession>A0ABM4DBS0</accession>
<dbReference type="Pfam" id="PF00078">
    <property type="entry name" value="RVT_1"/>
    <property type="match status" value="1"/>
</dbReference>
<dbReference type="SUPFAM" id="SSF56672">
    <property type="entry name" value="DNA/RNA polymerases"/>
    <property type="match status" value="1"/>
</dbReference>
<feature type="transmembrane region" description="Helical" evidence="2">
    <location>
        <begin position="663"/>
        <end position="683"/>
    </location>
</feature>
<gene>
    <name evidence="5" type="primary">LOC136089683</name>
</gene>
<dbReference type="PANTHER" id="PTHR33395:SF22">
    <property type="entry name" value="REVERSE TRANSCRIPTASE DOMAIN-CONTAINING PROTEIN"/>
    <property type="match status" value="1"/>
</dbReference>
<dbReference type="InterPro" id="IPR000477">
    <property type="entry name" value="RT_dom"/>
</dbReference>
<dbReference type="PANTHER" id="PTHR33395">
    <property type="entry name" value="TRANSCRIPTASE, PUTATIVE-RELATED-RELATED"/>
    <property type="match status" value="1"/>
</dbReference>
<sequence>MNLKLINLEECFLFQYVCEPTFRKASYESSNILDLIITIIKEKIISITHSAPLGNVKQGHQLLKCRYRMNDLKSSKEHKKPIILYQKGNYELFSSHFNNVIWEIEFKGKSSNEVYDLLLYHYNCATELFIARINYQNRRNKNKWITPELKNKMRTKNKIWLSNKRYGWNDELTKNNYNKLKIGIKNIIKNSIKQLERTIASKFNCNPNLLYKYINEKKSVKTQIQALENENGEIILDQLTIATELNKYFHSVCVDDYDTSIIELHNIPSNLLLDTVLITHNDVQIRLKALDKSKSVGFDFVHPYILKECSSSISYPLYLMFKKSIKSGTIPDKWKKANVMTLFKKGSKLKASNYRPVSLTLIPCKVLEKIIADYIMQYLTKNNLLSKKQHGFMKNKSCTTNLLEHLDILTWIVCFLANRKQQVVLGESVTDWVDVLSGVLQGSVLGPFLFLVFINDLPENFINECRLYADDNKIFAPISSQNDSQLFQNDINKLEEWSTKWKLGLNFEKFKSMYFGSNYKEYSYFMTNNNTLMEIEKSKLEKDMIPNLEFSIQAWSPYYTKDVNELEKVQRRATKMIPELRHLEYKRLEILDITTLETRRLRDNDSTSTSKNKKFISTNSTEENTVPKTNINNNNILASDENNIIQQHLEEKLEKQKFRTFKLMILLDILIFFFNILIIFEYIEY</sequence>
<keyword evidence="4" id="KW-1185">Reference proteome</keyword>
<dbReference type="PROSITE" id="PS50878">
    <property type="entry name" value="RT_POL"/>
    <property type="match status" value="1"/>
</dbReference>
<name>A0ABM4DBS0_HYDVU</name>
<evidence type="ECO:0000259" key="3">
    <source>
        <dbReference type="PROSITE" id="PS50878"/>
    </source>
</evidence>
<evidence type="ECO:0000256" key="1">
    <source>
        <dbReference type="SAM" id="MobiDB-lite"/>
    </source>
</evidence>
<reference evidence="5" key="1">
    <citation type="submission" date="2025-08" db="UniProtKB">
        <authorList>
            <consortium name="RefSeq"/>
        </authorList>
    </citation>
    <scope>IDENTIFICATION</scope>
</reference>
<feature type="domain" description="Reverse transcriptase" evidence="3">
    <location>
        <begin position="323"/>
        <end position="552"/>
    </location>
</feature>
<dbReference type="CDD" id="cd01650">
    <property type="entry name" value="RT_nLTR_like"/>
    <property type="match status" value="1"/>
</dbReference>
<evidence type="ECO:0000313" key="4">
    <source>
        <dbReference type="Proteomes" id="UP001652625"/>
    </source>
</evidence>
<protein>
    <submittedName>
        <fullName evidence="5">Uncharacterized protein LOC136089683</fullName>
    </submittedName>
</protein>